<organism evidence="1 2">
    <name type="scientific">Caballeronia mineralivorans PML1(12)</name>
    <dbReference type="NCBI Taxonomy" id="908627"/>
    <lineage>
        <taxon>Bacteria</taxon>
        <taxon>Pseudomonadati</taxon>
        <taxon>Pseudomonadota</taxon>
        <taxon>Betaproteobacteria</taxon>
        <taxon>Burkholderiales</taxon>
        <taxon>Burkholderiaceae</taxon>
        <taxon>Caballeronia</taxon>
    </lineage>
</organism>
<dbReference type="RefSeq" id="WP_047897835.1">
    <property type="nucleotide sequence ID" value="NZ_AEJF01000246.1"/>
</dbReference>
<evidence type="ECO:0000313" key="1">
    <source>
        <dbReference type="EMBL" id="KLU20655.1"/>
    </source>
</evidence>
<dbReference type="OrthoDB" id="9789818at2"/>
<reference evidence="1 2" key="1">
    <citation type="journal article" date="2015" name="Genome Announc.">
        <title>Draft Genome Sequence of Burkholderia sp. Strain PML1(12), an Ectomycorrhizosphere-Inhabiting Bacterium with Effective Mineral-Weathering Ability.</title>
        <authorList>
            <person name="Uroz S."/>
            <person name="Oger P."/>
        </authorList>
    </citation>
    <scope>NUCLEOTIDE SEQUENCE [LARGE SCALE GENOMIC DNA]</scope>
    <source>
        <strain evidence="2">PML1(12)</strain>
    </source>
</reference>
<name>A0A0J1CIY9_9BURK</name>
<protein>
    <submittedName>
        <fullName evidence="1">Plasmid stabilization protein</fullName>
    </submittedName>
</protein>
<keyword evidence="2" id="KW-1185">Reference proteome</keyword>
<dbReference type="EMBL" id="AEJF01000246">
    <property type="protein sequence ID" value="KLU20655.1"/>
    <property type="molecule type" value="Genomic_DNA"/>
</dbReference>
<dbReference type="AlphaFoldDB" id="A0A0J1CIY9"/>
<sequence>MRARARLCIELGEVKPRWDQWCARQGLTPAEGVRQLILDAVLDDAAQPDAAPESPMPWTVVGEHRKHVAIRLTSTELTAVKQRAAALGFNANRWIVALIRAHLTGEPQFGEQEMMLLATSNRQLASIGRLLGCIARDGARVAAHTELIDPQQLAAMKKELDAHLRAVAALVRANLDRWSR</sequence>
<dbReference type="Proteomes" id="UP000035963">
    <property type="component" value="Unassembled WGS sequence"/>
</dbReference>
<evidence type="ECO:0000313" key="2">
    <source>
        <dbReference type="Proteomes" id="UP000035963"/>
    </source>
</evidence>
<accession>A0A0J1CIY9</accession>
<dbReference type="PATRIC" id="fig|908627.4.peg.9057"/>
<comment type="caution">
    <text evidence="1">The sequence shown here is derived from an EMBL/GenBank/DDBJ whole genome shotgun (WGS) entry which is preliminary data.</text>
</comment>
<gene>
    <name evidence="1" type="ORF">EOS_40385</name>
</gene>
<proteinExistence type="predicted"/>